<dbReference type="AlphaFoldDB" id="M1DFC9"/>
<dbReference type="HOGENOM" id="CLU_3018004_0_0_1"/>
<reference evidence="3" key="1">
    <citation type="journal article" date="2011" name="Nature">
        <title>Genome sequence and analysis of the tuber crop potato.</title>
        <authorList>
            <consortium name="The Potato Genome Sequencing Consortium"/>
        </authorList>
    </citation>
    <scope>NUCLEOTIDE SEQUENCE [LARGE SCALE GENOMIC DNA]</scope>
    <source>
        <strain evidence="3">cv. DM1-3 516 R44</strain>
    </source>
</reference>
<accession>M1DFC9</accession>
<dbReference type="PaxDb" id="4113-PGSC0003DMT400088159"/>
<feature type="compositionally biased region" description="Polar residues" evidence="1">
    <location>
        <begin position="1"/>
        <end position="13"/>
    </location>
</feature>
<evidence type="ECO:0000313" key="2">
    <source>
        <dbReference type="EnsemblPlants" id="PGSC0003DMT400088159"/>
    </source>
</evidence>
<keyword evidence="3" id="KW-1185">Reference proteome</keyword>
<name>M1DFC9_SOLTU</name>
<dbReference type="InParanoid" id="M1DFC9"/>
<dbReference type="Gramene" id="PGSC0003DMT400088159">
    <property type="protein sequence ID" value="PGSC0003DMT400088159"/>
    <property type="gene ID" value="PGSC0003DMG400037730"/>
</dbReference>
<proteinExistence type="predicted"/>
<dbReference type="Proteomes" id="UP000011115">
    <property type="component" value="Unassembled WGS sequence"/>
</dbReference>
<evidence type="ECO:0000313" key="3">
    <source>
        <dbReference type="Proteomes" id="UP000011115"/>
    </source>
</evidence>
<sequence length="56" mass="6287">MEFNPNDSSSAHNSPDDKRGKYDFVYSAPYSLSEVQNRLSSKQTAVVRTVIFDLAC</sequence>
<protein>
    <submittedName>
        <fullName evidence="2">Uncharacterized protein</fullName>
    </submittedName>
</protein>
<evidence type="ECO:0000256" key="1">
    <source>
        <dbReference type="SAM" id="MobiDB-lite"/>
    </source>
</evidence>
<organism evidence="2 3">
    <name type="scientific">Solanum tuberosum</name>
    <name type="common">Potato</name>
    <dbReference type="NCBI Taxonomy" id="4113"/>
    <lineage>
        <taxon>Eukaryota</taxon>
        <taxon>Viridiplantae</taxon>
        <taxon>Streptophyta</taxon>
        <taxon>Embryophyta</taxon>
        <taxon>Tracheophyta</taxon>
        <taxon>Spermatophyta</taxon>
        <taxon>Magnoliopsida</taxon>
        <taxon>eudicotyledons</taxon>
        <taxon>Gunneridae</taxon>
        <taxon>Pentapetalae</taxon>
        <taxon>asterids</taxon>
        <taxon>lamiids</taxon>
        <taxon>Solanales</taxon>
        <taxon>Solanaceae</taxon>
        <taxon>Solanoideae</taxon>
        <taxon>Solaneae</taxon>
        <taxon>Solanum</taxon>
    </lineage>
</organism>
<dbReference type="EnsemblPlants" id="PGSC0003DMT400088159">
    <property type="protein sequence ID" value="PGSC0003DMT400088159"/>
    <property type="gene ID" value="PGSC0003DMG400037730"/>
</dbReference>
<reference evidence="2" key="2">
    <citation type="submission" date="2015-06" db="UniProtKB">
        <authorList>
            <consortium name="EnsemblPlants"/>
        </authorList>
    </citation>
    <scope>IDENTIFICATION</scope>
    <source>
        <strain evidence="2">DM1-3 516 R44</strain>
    </source>
</reference>
<feature type="region of interest" description="Disordered" evidence="1">
    <location>
        <begin position="1"/>
        <end position="21"/>
    </location>
</feature>